<accession>A0ABX1AKA4</accession>
<dbReference type="RefSeq" id="WP_167932343.1">
    <property type="nucleotide sequence ID" value="NZ_JAAVJB010000026.1"/>
</dbReference>
<sequence>MRPGRALRGIRAATFAAVCVVLAGVGHAHGGAAVPLALVCAVLPALTVVAWALAGRRRGPWAVTCAAVATQAGLHLLFAVGAPGHGSPVEAASHHGTAAHPPGAHDAAVGGPLELSLTMVAAHLLAAVVSGWWLAQGERAVFGLVAHTGARLTVFCRPRAPLPVLPRPLGSRTPIAVRPRPTRLLLHSLISRGPPRARAVV</sequence>
<keyword evidence="3" id="KW-1185">Reference proteome</keyword>
<organism evidence="2 3">
    <name type="scientific">Streptomyces spiramenti</name>
    <dbReference type="NCBI Taxonomy" id="2720606"/>
    <lineage>
        <taxon>Bacteria</taxon>
        <taxon>Bacillati</taxon>
        <taxon>Actinomycetota</taxon>
        <taxon>Actinomycetes</taxon>
        <taxon>Kitasatosporales</taxon>
        <taxon>Streptomycetaceae</taxon>
        <taxon>Streptomyces</taxon>
    </lineage>
</organism>
<evidence type="ECO:0000256" key="1">
    <source>
        <dbReference type="SAM" id="Phobius"/>
    </source>
</evidence>
<name>A0ABX1AKA4_9ACTN</name>
<feature type="transmembrane region" description="Helical" evidence="1">
    <location>
        <begin position="12"/>
        <end position="30"/>
    </location>
</feature>
<proteinExistence type="predicted"/>
<evidence type="ECO:0008006" key="4">
    <source>
        <dbReference type="Google" id="ProtNLM"/>
    </source>
</evidence>
<comment type="caution">
    <text evidence="2">The sequence shown here is derived from an EMBL/GenBank/DDBJ whole genome shotgun (WGS) entry which is preliminary data.</text>
</comment>
<dbReference type="Proteomes" id="UP000746503">
    <property type="component" value="Unassembled WGS sequence"/>
</dbReference>
<evidence type="ECO:0000313" key="2">
    <source>
        <dbReference type="EMBL" id="NJP65818.1"/>
    </source>
</evidence>
<evidence type="ECO:0000313" key="3">
    <source>
        <dbReference type="Proteomes" id="UP000746503"/>
    </source>
</evidence>
<keyword evidence="1" id="KW-0472">Membrane</keyword>
<keyword evidence="1" id="KW-1133">Transmembrane helix</keyword>
<feature type="transmembrane region" description="Helical" evidence="1">
    <location>
        <begin position="36"/>
        <end position="54"/>
    </location>
</feature>
<gene>
    <name evidence="2" type="ORF">HCJ92_05810</name>
</gene>
<keyword evidence="1" id="KW-0812">Transmembrane</keyword>
<dbReference type="EMBL" id="JAAVJB010000026">
    <property type="protein sequence ID" value="NJP65818.1"/>
    <property type="molecule type" value="Genomic_DNA"/>
</dbReference>
<feature type="transmembrane region" description="Helical" evidence="1">
    <location>
        <begin position="115"/>
        <end position="135"/>
    </location>
</feature>
<feature type="transmembrane region" description="Helical" evidence="1">
    <location>
        <begin position="61"/>
        <end position="80"/>
    </location>
</feature>
<reference evidence="2 3" key="1">
    <citation type="submission" date="2020-03" db="EMBL/GenBank/DDBJ databases">
        <title>Draft genome of Streptomyces sp. ventii, isolated from the Axial Seamount in the Pacific Ocean, and resequencing of the two type strains Streptomyces lonarensis strain NCL 716 and Streptomyces bohaiensis strain 11A07.</title>
        <authorList>
            <person name="Loughran R.M."/>
            <person name="Pfannmuller K.M."/>
            <person name="Wasson B.J."/>
            <person name="Deadmond M.C."/>
            <person name="Paddock B.E."/>
            <person name="Koyack M.J."/>
            <person name="Gallegos D.A."/>
            <person name="Mitchell E.A."/>
            <person name="Ushijima B."/>
            <person name="Saw J.H."/>
            <person name="Mcphail K.L."/>
            <person name="Videau P."/>
        </authorList>
    </citation>
    <scope>NUCLEOTIDE SEQUENCE [LARGE SCALE GENOMIC DNA]</scope>
    <source>
        <strain evidence="3">5675061</strain>
    </source>
</reference>
<protein>
    <recommendedName>
        <fullName evidence="4">Integral membrane protein</fullName>
    </recommendedName>
</protein>